<dbReference type="Proteomes" id="UP001055811">
    <property type="component" value="Linkage Group LG05"/>
</dbReference>
<evidence type="ECO:0000313" key="1">
    <source>
        <dbReference type="EMBL" id="KAI3737604.1"/>
    </source>
</evidence>
<evidence type="ECO:0000313" key="2">
    <source>
        <dbReference type="Proteomes" id="UP001055811"/>
    </source>
</evidence>
<protein>
    <submittedName>
        <fullName evidence="1">Uncharacterized protein</fullName>
    </submittedName>
</protein>
<proteinExistence type="predicted"/>
<comment type="caution">
    <text evidence="1">The sequence shown here is derived from an EMBL/GenBank/DDBJ whole genome shotgun (WGS) entry which is preliminary data.</text>
</comment>
<dbReference type="EMBL" id="CM042013">
    <property type="protein sequence ID" value="KAI3737604.1"/>
    <property type="molecule type" value="Genomic_DNA"/>
</dbReference>
<gene>
    <name evidence="1" type="ORF">L2E82_27612</name>
</gene>
<reference evidence="2" key="1">
    <citation type="journal article" date="2022" name="Mol. Ecol. Resour.">
        <title>The genomes of chicory, endive, great burdock and yacon provide insights into Asteraceae palaeo-polyploidization history and plant inulin production.</title>
        <authorList>
            <person name="Fan W."/>
            <person name="Wang S."/>
            <person name="Wang H."/>
            <person name="Wang A."/>
            <person name="Jiang F."/>
            <person name="Liu H."/>
            <person name="Zhao H."/>
            <person name="Xu D."/>
            <person name="Zhang Y."/>
        </authorList>
    </citation>
    <scope>NUCLEOTIDE SEQUENCE [LARGE SCALE GENOMIC DNA]</scope>
    <source>
        <strain evidence="2">cv. Punajuju</strain>
    </source>
</reference>
<name>A0ACB9CTH3_CICIN</name>
<sequence>MSLTARGIDFNAGEDRGRSGWKKILEKLHMTLSVTLDTWVPTPIHHFAFPYINTPPLSSVLAFVHDFLIPISIFSRFWEFDTPIPLLV</sequence>
<organism evidence="1 2">
    <name type="scientific">Cichorium intybus</name>
    <name type="common">Chicory</name>
    <dbReference type="NCBI Taxonomy" id="13427"/>
    <lineage>
        <taxon>Eukaryota</taxon>
        <taxon>Viridiplantae</taxon>
        <taxon>Streptophyta</taxon>
        <taxon>Embryophyta</taxon>
        <taxon>Tracheophyta</taxon>
        <taxon>Spermatophyta</taxon>
        <taxon>Magnoliopsida</taxon>
        <taxon>eudicotyledons</taxon>
        <taxon>Gunneridae</taxon>
        <taxon>Pentapetalae</taxon>
        <taxon>asterids</taxon>
        <taxon>campanulids</taxon>
        <taxon>Asterales</taxon>
        <taxon>Asteraceae</taxon>
        <taxon>Cichorioideae</taxon>
        <taxon>Cichorieae</taxon>
        <taxon>Cichoriinae</taxon>
        <taxon>Cichorium</taxon>
    </lineage>
</organism>
<reference evidence="1 2" key="2">
    <citation type="journal article" date="2022" name="Mol. Ecol. Resour.">
        <title>The genomes of chicory, endive, great burdock and yacon provide insights into Asteraceae paleo-polyploidization history and plant inulin production.</title>
        <authorList>
            <person name="Fan W."/>
            <person name="Wang S."/>
            <person name="Wang H."/>
            <person name="Wang A."/>
            <person name="Jiang F."/>
            <person name="Liu H."/>
            <person name="Zhao H."/>
            <person name="Xu D."/>
            <person name="Zhang Y."/>
        </authorList>
    </citation>
    <scope>NUCLEOTIDE SEQUENCE [LARGE SCALE GENOMIC DNA]</scope>
    <source>
        <strain evidence="2">cv. Punajuju</strain>
        <tissue evidence="1">Leaves</tissue>
    </source>
</reference>
<accession>A0ACB9CTH3</accession>
<keyword evidence="2" id="KW-1185">Reference proteome</keyword>